<sequence>YQLSKEIGKAIKEYFHTQYYKVEGNTQLISEDVTPKSIEHVYTSLRISPPPEGSELSHFILQRIDRSYVAWGTVDRLLRQALRLAVETNPSSSVQHVYQALQLGEEPSPENLQSFYSTIYSTFESLASQIYYRLPWESIESQAHYGISAKSMENYLRNTYIPLIAKM</sequence>
<dbReference type="EMBL" id="MIGC01013737">
    <property type="protein sequence ID" value="PHJ14626.1"/>
    <property type="molecule type" value="Genomic_DNA"/>
</dbReference>
<feature type="non-terminal residue" evidence="1">
    <location>
        <position position="1"/>
    </location>
</feature>
<reference evidence="1 2" key="1">
    <citation type="journal article" date="2017" name="Int. J. Parasitol.">
        <title>The genome of the protozoan parasite Cystoisospora suis and a reverse vaccinology approach to identify vaccine candidates.</title>
        <authorList>
            <person name="Palmieri N."/>
            <person name="Shrestha A."/>
            <person name="Ruttkowski B."/>
            <person name="Beck T."/>
            <person name="Vogl C."/>
            <person name="Tomley F."/>
            <person name="Blake D.P."/>
            <person name="Joachim A."/>
        </authorList>
    </citation>
    <scope>NUCLEOTIDE SEQUENCE [LARGE SCALE GENOMIC DNA]</scope>
    <source>
        <strain evidence="1 2">Wien I</strain>
    </source>
</reference>
<dbReference type="Proteomes" id="UP000221165">
    <property type="component" value="Unassembled WGS sequence"/>
</dbReference>
<dbReference type="VEuPathDB" id="ToxoDB:CSUI_011564"/>
<feature type="non-terminal residue" evidence="1">
    <location>
        <position position="167"/>
    </location>
</feature>
<dbReference type="GO" id="GO:0016301">
    <property type="term" value="F:kinase activity"/>
    <property type="evidence" value="ECO:0007669"/>
    <property type="project" value="UniProtKB-KW"/>
</dbReference>
<proteinExistence type="predicted"/>
<keyword evidence="2" id="KW-1185">Reference proteome</keyword>
<comment type="caution">
    <text evidence="1">The sequence shown here is derived from an EMBL/GenBank/DDBJ whole genome shotgun (WGS) entry which is preliminary data.</text>
</comment>
<evidence type="ECO:0000313" key="1">
    <source>
        <dbReference type="EMBL" id="PHJ14626.1"/>
    </source>
</evidence>
<organism evidence="1 2">
    <name type="scientific">Cystoisospora suis</name>
    <dbReference type="NCBI Taxonomy" id="483139"/>
    <lineage>
        <taxon>Eukaryota</taxon>
        <taxon>Sar</taxon>
        <taxon>Alveolata</taxon>
        <taxon>Apicomplexa</taxon>
        <taxon>Conoidasida</taxon>
        <taxon>Coccidia</taxon>
        <taxon>Eucoccidiorida</taxon>
        <taxon>Eimeriorina</taxon>
        <taxon>Sarcocystidae</taxon>
        <taxon>Cystoisospora</taxon>
    </lineage>
</organism>
<evidence type="ECO:0000313" key="2">
    <source>
        <dbReference type="Proteomes" id="UP000221165"/>
    </source>
</evidence>
<dbReference type="RefSeq" id="XP_067916362.1">
    <property type="nucleotide sequence ID" value="XM_068071662.1"/>
</dbReference>
<name>A0A2C6KE61_9APIC</name>
<protein>
    <submittedName>
        <fullName evidence="1">Protein kinase domain</fullName>
    </submittedName>
</protein>
<gene>
    <name evidence="1" type="ORF">CSUI_011564</name>
</gene>
<dbReference type="GeneID" id="94434873"/>
<dbReference type="AlphaFoldDB" id="A0A2C6KE61"/>
<accession>A0A2C6KE61</accession>
<keyword evidence="1" id="KW-0418">Kinase</keyword>
<keyword evidence="1" id="KW-0808">Transferase</keyword>